<dbReference type="EMBL" id="JACGWJ010000022">
    <property type="protein sequence ID" value="KAL0329393.1"/>
    <property type="molecule type" value="Genomic_DNA"/>
</dbReference>
<feature type="compositionally biased region" description="Polar residues" evidence="1">
    <location>
        <begin position="32"/>
        <end position="47"/>
    </location>
</feature>
<organism evidence="2">
    <name type="scientific">Sesamum radiatum</name>
    <name type="common">Black benniseed</name>
    <dbReference type="NCBI Taxonomy" id="300843"/>
    <lineage>
        <taxon>Eukaryota</taxon>
        <taxon>Viridiplantae</taxon>
        <taxon>Streptophyta</taxon>
        <taxon>Embryophyta</taxon>
        <taxon>Tracheophyta</taxon>
        <taxon>Spermatophyta</taxon>
        <taxon>Magnoliopsida</taxon>
        <taxon>eudicotyledons</taxon>
        <taxon>Gunneridae</taxon>
        <taxon>Pentapetalae</taxon>
        <taxon>asterids</taxon>
        <taxon>lamiids</taxon>
        <taxon>Lamiales</taxon>
        <taxon>Pedaliaceae</taxon>
        <taxon>Sesamum</taxon>
    </lineage>
</organism>
<feature type="region of interest" description="Disordered" evidence="1">
    <location>
        <begin position="31"/>
        <end position="59"/>
    </location>
</feature>
<protein>
    <submittedName>
        <fullName evidence="2">Uncharacterized protein</fullName>
    </submittedName>
</protein>
<evidence type="ECO:0000313" key="2">
    <source>
        <dbReference type="EMBL" id="KAL0329393.1"/>
    </source>
</evidence>
<evidence type="ECO:0000256" key="1">
    <source>
        <dbReference type="SAM" id="MobiDB-lite"/>
    </source>
</evidence>
<reference evidence="2" key="2">
    <citation type="journal article" date="2024" name="Plant">
        <title>Genomic evolution and insights into agronomic trait innovations of Sesamum species.</title>
        <authorList>
            <person name="Miao H."/>
            <person name="Wang L."/>
            <person name="Qu L."/>
            <person name="Liu H."/>
            <person name="Sun Y."/>
            <person name="Le M."/>
            <person name="Wang Q."/>
            <person name="Wei S."/>
            <person name="Zheng Y."/>
            <person name="Lin W."/>
            <person name="Duan Y."/>
            <person name="Cao H."/>
            <person name="Xiong S."/>
            <person name="Wang X."/>
            <person name="Wei L."/>
            <person name="Li C."/>
            <person name="Ma Q."/>
            <person name="Ju M."/>
            <person name="Zhao R."/>
            <person name="Li G."/>
            <person name="Mu C."/>
            <person name="Tian Q."/>
            <person name="Mei H."/>
            <person name="Zhang T."/>
            <person name="Gao T."/>
            <person name="Zhang H."/>
        </authorList>
    </citation>
    <scope>NUCLEOTIDE SEQUENCE</scope>
    <source>
        <strain evidence="2">G02</strain>
    </source>
</reference>
<accession>A0AAW2MG70</accession>
<comment type="caution">
    <text evidence="2">The sequence shown here is derived from an EMBL/GenBank/DDBJ whole genome shotgun (WGS) entry which is preliminary data.</text>
</comment>
<name>A0AAW2MG70_SESRA</name>
<proteinExistence type="predicted"/>
<gene>
    <name evidence="2" type="ORF">Sradi_4926000</name>
</gene>
<dbReference type="AlphaFoldDB" id="A0AAW2MG70"/>
<sequence>MGHTIDNYWRRLGKCNHCGSDQHMIRDGPMMQENNQQPQTLARQGDTNKPGRIENQAGRPKIRARAFLLGGEEATKPTMVIEGTIYISNTPD</sequence>
<reference evidence="2" key="1">
    <citation type="submission" date="2020-06" db="EMBL/GenBank/DDBJ databases">
        <authorList>
            <person name="Li T."/>
            <person name="Hu X."/>
            <person name="Zhang T."/>
            <person name="Song X."/>
            <person name="Zhang H."/>
            <person name="Dai N."/>
            <person name="Sheng W."/>
            <person name="Hou X."/>
            <person name="Wei L."/>
        </authorList>
    </citation>
    <scope>NUCLEOTIDE SEQUENCE</scope>
    <source>
        <strain evidence="2">G02</strain>
        <tissue evidence="2">Leaf</tissue>
    </source>
</reference>